<feature type="domain" description="RDRP C-terminal head" evidence="10">
    <location>
        <begin position="509"/>
        <end position="589"/>
    </location>
</feature>
<proteinExistence type="inferred from homology"/>
<keyword evidence="3 8" id="KW-0808">Transferase</keyword>
<evidence type="ECO:0000259" key="10">
    <source>
        <dbReference type="Pfam" id="PF26253"/>
    </source>
</evidence>
<dbReference type="OrthoDB" id="6513042at2759"/>
<dbReference type="Pfam" id="PF05183">
    <property type="entry name" value="RdRP"/>
    <property type="match status" value="2"/>
</dbReference>
<dbReference type="EMBL" id="JXTB01000336">
    <property type="protein sequence ID" value="PON45151.1"/>
    <property type="molecule type" value="Genomic_DNA"/>
</dbReference>
<dbReference type="GO" id="GO:0003723">
    <property type="term" value="F:RNA binding"/>
    <property type="evidence" value="ECO:0007669"/>
    <property type="project" value="UniProtKB-KW"/>
</dbReference>
<sequence>METLSDVDYLFVNPDVKWTVFKDGGKEEKKKSPTSSSVKCFFIRIHSDAQIDKNVPYVLSNKTISEARKLFMHAHTVSSVANYMARFSLILSKTYSLDIDLSSVTMHIIEDEYCLDEHGNRIYRDGKPLIHTDGTGFISEDLALKCPKNLHGGKRIKDEDIEVLHNRDEAEDSVMETKEQGMESQVSPLLMQFRLFNSGYAIKGTFLVNKMLDPKTFMVRDSMVKVKPDPSLLNNPTINSLEVIGTSNRPKKAYLSRNLIALLSYGGVPNKFFIGLLEKALRETHGAFSNKLAAIRGRWCSFNCLYCRTRGLAYARSLQTLLQHFKPSEPWIPNLSIRKVEGKSPNQLSDEELEDELFKLFLKSRFEPSHARGEAAASYLALMDRFLTLGHDCIEEKNLVKDKIIKLVDIYYEALDAPKKGAEVEVPRELKVKCFPHYMEKKNSFTSASILGEIYNKVMAYQAEDHSSKEIWKLPSFEVKVPSDCFNIWSKHYEGYRTEMSNALNIDHRDERNQASDQVIREYKKLLYDAEDFEGSNRSKEELYNEALAIYHLTYNYADVKGSASYCSFAWNVAGPVLFELLTSKQTAEKPLLCLPSVLRKLF</sequence>
<keyword evidence="6 8" id="KW-0943">RNA-mediated gene silencing</keyword>
<dbReference type="PANTHER" id="PTHR23079:SF55">
    <property type="entry name" value="RNA-DIRECTED RNA POLYMERASE"/>
    <property type="match status" value="1"/>
</dbReference>
<dbReference type="AlphaFoldDB" id="A0A2P5B8Q3"/>
<dbReference type="GO" id="GO:0003968">
    <property type="term" value="F:RNA-directed RNA polymerase activity"/>
    <property type="evidence" value="ECO:0007669"/>
    <property type="project" value="UniProtKB-KW"/>
</dbReference>
<dbReference type="InterPro" id="IPR007855">
    <property type="entry name" value="RDRP"/>
</dbReference>
<evidence type="ECO:0000256" key="1">
    <source>
        <dbReference type="ARBA" id="ARBA00005762"/>
    </source>
</evidence>
<comment type="caution">
    <text evidence="11">The sequence shown here is derived from an EMBL/GenBank/DDBJ whole genome shotgun (WGS) entry which is preliminary data.</text>
</comment>
<evidence type="ECO:0000313" key="12">
    <source>
        <dbReference type="Proteomes" id="UP000237105"/>
    </source>
</evidence>
<dbReference type="EC" id="2.7.7.48" evidence="8"/>
<feature type="domain" description="RDRP core" evidence="9">
    <location>
        <begin position="38"/>
        <end position="316"/>
    </location>
</feature>
<dbReference type="STRING" id="3476.A0A2P5B8Q3"/>
<evidence type="ECO:0000256" key="3">
    <source>
        <dbReference type="ARBA" id="ARBA00022679"/>
    </source>
</evidence>
<keyword evidence="12" id="KW-1185">Reference proteome</keyword>
<keyword evidence="5 8" id="KW-0694">RNA-binding</keyword>
<reference evidence="12" key="1">
    <citation type="submission" date="2016-06" db="EMBL/GenBank/DDBJ databases">
        <title>Parallel loss of symbiosis genes in relatives of nitrogen-fixing non-legume Parasponia.</title>
        <authorList>
            <person name="Van Velzen R."/>
            <person name="Holmer R."/>
            <person name="Bu F."/>
            <person name="Rutten L."/>
            <person name="Van Zeijl A."/>
            <person name="Liu W."/>
            <person name="Santuari L."/>
            <person name="Cao Q."/>
            <person name="Sharma T."/>
            <person name="Shen D."/>
            <person name="Roswanjaya Y."/>
            <person name="Wardhani T."/>
            <person name="Kalhor M.S."/>
            <person name="Jansen J."/>
            <person name="Van den Hoogen J."/>
            <person name="Gungor B."/>
            <person name="Hartog M."/>
            <person name="Hontelez J."/>
            <person name="Verver J."/>
            <person name="Yang W.-C."/>
            <person name="Schijlen E."/>
            <person name="Repin R."/>
            <person name="Schilthuizen M."/>
            <person name="Schranz E."/>
            <person name="Heidstra R."/>
            <person name="Miyata K."/>
            <person name="Fedorova E."/>
            <person name="Kohlen W."/>
            <person name="Bisseling T."/>
            <person name="Smit S."/>
            <person name="Geurts R."/>
        </authorList>
    </citation>
    <scope>NUCLEOTIDE SEQUENCE [LARGE SCALE GENOMIC DNA]</scope>
    <source>
        <strain evidence="12">cv. WU1-14</strain>
    </source>
</reference>
<organism evidence="11 12">
    <name type="scientific">Parasponia andersonii</name>
    <name type="common">Sponia andersonii</name>
    <dbReference type="NCBI Taxonomy" id="3476"/>
    <lineage>
        <taxon>Eukaryota</taxon>
        <taxon>Viridiplantae</taxon>
        <taxon>Streptophyta</taxon>
        <taxon>Embryophyta</taxon>
        <taxon>Tracheophyta</taxon>
        <taxon>Spermatophyta</taxon>
        <taxon>Magnoliopsida</taxon>
        <taxon>eudicotyledons</taxon>
        <taxon>Gunneridae</taxon>
        <taxon>Pentapetalae</taxon>
        <taxon>rosids</taxon>
        <taxon>fabids</taxon>
        <taxon>Rosales</taxon>
        <taxon>Cannabaceae</taxon>
        <taxon>Parasponia</taxon>
    </lineage>
</organism>
<evidence type="ECO:0000256" key="8">
    <source>
        <dbReference type="RuleBase" id="RU363098"/>
    </source>
</evidence>
<dbReference type="Pfam" id="PF26253">
    <property type="entry name" value="RdRP_head"/>
    <property type="match status" value="1"/>
</dbReference>
<feature type="domain" description="RDRP core" evidence="9">
    <location>
        <begin position="345"/>
        <end position="458"/>
    </location>
</feature>
<comment type="similarity">
    <text evidence="1 8">Belongs to the RdRP family.</text>
</comment>
<dbReference type="PANTHER" id="PTHR23079">
    <property type="entry name" value="RNA-DEPENDENT RNA POLYMERASE"/>
    <property type="match status" value="1"/>
</dbReference>
<gene>
    <name evidence="11" type="ORF">PanWU01x14_260960</name>
</gene>
<evidence type="ECO:0000256" key="4">
    <source>
        <dbReference type="ARBA" id="ARBA00022695"/>
    </source>
</evidence>
<comment type="function">
    <text evidence="8">Probably involved in the RNA silencing pathway and required for the generation of small interfering RNAs (siRNAs).</text>
</comment>
<comment type="catalytic activity">
    <reaction evidence="7 8">
        <text>RNA(n) + a ribonucleoside 5'-triphosphate = RNA(n+1) + diphosphate</text>
        <dbReference type="Rhea" id="RHEA:21248"/>
        <dbReference type="Rhea" id="RHEA-COMP:14527"/>
        <dbReference type="Rhea" id="RHEA-COMP:17342"/>
        <dbReference type="ChEBI" id="CHEBI:33019"/>
        <dbReference type="ChEBI" id="CHEBI:61557"/>
        <dbReference type="ChEBI" id="CHEBI:140395"/>
        <dbReference type="EC" id="2.7.7.48"/>
    </reaction>
</comment>
<evidence type="ECO:0000256" key="6">
    <source>
        <dbReference type="ARBA" id="ARBA00023158"/>
    </source>
</evidence>
<evidence type="ECO:0000256" key="7">
    <source>
        <dbReference type="ARBA" id="ARBA00048744"/>
    </source>
</evidence>
<accession>A0A2P5B8Q3</accession>
<dbReference type="GO" id="GO:0030422">
    <property type="term" value="P:siRNA processing"/>
    <property type="evidence" value="ECO:0007669"/>
    <property type="project" value="TreeGrafter"/>
</dbReference>
<evidence type="ECO:0000313" key="11">
    <source>
        <dbReference type="EMBL" id="PON45151.1"/>
    </source>
</evidence>
<dbReference type="InterPro" id="IPR058752">
    <property type="entry name" value="RDRP_C_head"/>
</dbReference>
<name>A0A2P5B8Q3_PARAD</name>
<dbReference type="InterPro" id="IPR057596">
    <property type="entry name" value="RDRP_core"/>
</dbReference>
<evidence type="ECO:0000256" key="5">
    <source>
        <dbReference type="ARBA" id="ARBA00022884"/>
    </source>
</evidence>
<evidence type="ECO:0000256" key="2">
    <source>
        <dbReference type="ARBA" id="ARBA00022484"/>
    </source>
</evidence>
<evidence type="ECO:0000259" key="9">
    <source>
        <dbReference type="Pfam" id="PF05183"/>
    </source>
</evidence>
<protein>
    <recommendedName>
        <fullName evidence="8">RNA-dependent RNA polymerase</fullName>
        <ecNumber evidence="8">2.7.7.48</ecNumber>
    </recommendedName>
</protein>
<keyword evidence="2 8" id="KW-0696">RNA-directed RNA polymerase</keyword>
<dbReference type="GO" id="GO:0031380">
    <property type="term" value="C:nuclear RNA-directed RNA polymerase complex"/>
    <property type="evidence" value="ECO:0007669"/>
    <property type="project" value="TreeGrafter"/>
</dbReference>
<dbReference type="Proteomes" id="UP000237105">
    <property type="component" value="Unassembled WGS sequence"/>
</dbReference>
<keyword evidence="4 8" id="KW-0548">Nucleotidyltransferase</keyword>